<dbReference type="EMBL" id="PCGZ01000010">
    <property type="protein sequence ID" value="PKU89151.1"/>
    <property type="molecule type" value="Genomic_DNA"/>
</dbReference>
<dbReference type="SUPFAM" id="SSF81901">
    <property type="entry name" value="HCP-like"/>
    <property type="match status" value="1"/>
</dbReference>
<keyword evidence="3" id="KW-0460">Magnesium</keyword>
<comment type="caution">
    <text evidence="4">The sequence shown here is derived from an EMBL/GenBank/DDBJ whole genome shotgun (WGS) entry which is preliminary data.</text>
</comment>
<feature type="binding site" evidence="3">
    <location>
        <position position="56"/>
    </location>
    <ligand>
        <name>Mg(2+)</name>
        <dbReference type="ChEBI" id="CHEBI:18420"/>
        <label>1</label>
    </ligand>
</feature>
<feature type="binding site" evidence="3">
    <location>
        <position position="58"/>
    </location>
    <ligand>
        <name>Mg(2+)</name>
        <dbReference type="ChEBI" id="CHEBI:18420"/>
        <label>1</label>
    </ligand>
</feature>
<comment type="similarity">
    <text evidence="1">Belongs to the ADP-ribosylglycohydrolase family.</text>
</comment>
<dbReference type="InterPro" id="IPR050792">
    <property type="entry name" value="ADP-ribosylglycohydrolase"/>
</dbReference>
<feature type="binding site" evidence="3">
    <location>
        <position position="233"/>
    </location>
    <ligand>
        <name>Mg(2+)</name>
        <dbReference type="ChEBI" id="CHEBI:18420"/>
        <label>1</label>
    </ligand>
</feature>
<accession>A0A2N3QF16</accession>
<gene>
    <name evidence="4" type="ORF">CQR46_1534</name>
</gene>
<evidence type="ECO:0000313" key="5">
    <source>
        <dbReference type="Proteomes" id="UP000233730"/>
    </source>
</evidence>
<dbReference type="Proteomes" id="UP000233730">
    <property type="component" value="Unassembled WGS sequence"/>
</dbReference>
<feature type="binding site" evidence="3">
    <location>
        <position position="57"/>
    </location>
    <ligand>
        <name>Mg(2+)</name>
        <dbReference type="ChEBI" id="CHEBI:18420"/>
        <label>1</label>
    </ligand>
</feature>
<feature type="binding site" evidence="3">
    <location>
        <position position="235"/>
    </location>
    <ligand>
        <name>Mg(2+)</name>
        <dbReference type="ChEBI" id="CHEBI:18420"/>
        <label>1</label>
    </ligand>
</feature>
<dbReference type="Gene3D" id="1.10.4080.10">
    <property type="entry name" value="ADP-ribosylation/Crystallin J1"/>
    <property type="match status" value="1"/>
</dbReference>
<evidence type="ECO:0000256" key="2">
    <source>
        <dbReference type="ARBA" id="ARBA00022801"/>
    </source>
</evidence>
<organism evidence="4 5">
    <name type="scientific">Bifidobacterium pseudolongum subsp. globosum</name>
    <dbReference type="NCBI Taxonomy" id="1690"/>
    <lineage>
        <taxon>Bacteria</taxon>
        <taxon>Bacillati</taxon>
        <taxon>Actinomycetota</taxon>
        <taxon>Actinomycetes</taxon>
        <taxon>Bifidobacteriales</taxon>
        <taxon>Bifidobacteriaceae</taxon>
        <taxon>Bifidobacterium</taxon>
    </lineage>
</organism>
<dbReference type="AlphaFoldDB" id="A0A2N3QF16"/>
<dbReference type="InterPro" id="IPR005502">
    <property type="entry name" value="Ribosyl_crysJ1"/>
</dbReference>
<dbReference type="Pfam" id="PF03747">
    <property type="entry name" value="ADP_ribosyl_GH"/>
    <property type="match status" value="2"/>
</dbReference>
<evidence type="ECO:0000256" key="1">
    <source>
        <dbReference type="ARBA" id="ARBA00010702"/>
    </source>
</evidence>
<sequence length="514" mass="55838">MDISDETMLRLLQSAMYGEAIGDALGVPYEGRARDTFTCITMTGSEAAGIPAGTFSDDTSMALATLDSLMHRDGVVDPDDLRERYRDWLFDGKYTADGAAFGVGRTTYRALHTDHGLDGERDNGNGALMRSIPLAFFGVSDDDVRAMSAVTHAHETSMDACVRYVRAARALIRGASTHEAAAVAGEDGVWLVPRSQIESSGYVLHTLRAALWCLTTTDSYRDCVLTAVNLGGDTDTTAAVAGALAGMVYGFEDEREERDGRGIPGEWDDALRGWRIIAAVVCGAPLDVEDWDAELAGSALGGPEALTAQSARDFGDDRSRAALLQTDPERREALFGEAARWFASGVELGDAQCATNLGVMYLYGHVRAQDPDFAAAACFERGEQLGSAESACYLGDMHRDGRGWPPDHDAAADCYERAYELCKEQMDLDNAHDRPIIAMIHLRMGQAAEWELADLRRAGSLNADACHVVRERAYRHYHAAYALAVRTVESGLRMYSKEVAIAANGMDRTCDEER</sequence>
<dbReference type="GO" id="GO:0016787">
    <property type="term" value="F:hydrolase activity"/>
    <property type="evidence" value="ECO:0007669"/>
    <property type="project" value="UniProtKB-KW"/>
</dbReference>
<dbReference type="RefSeq" id="WP_257467643.1">
    <property type="nucleotide sequence ID" value="NZ_PCGZ01000010.1"/>
</dbReference>
<keyword evidence="3" id="KW-0479">Metal-binding</keyword>
<name>A0A2N3QF16_9BIFI</name>
<reference evidence="4 5" key="1">
    <citation type="submission" date="2017-10" db="EMBL/GenBank/DDBJ databases">
        <title>Bifidobacterium genomics.</title>
        <authorList>
            <person name="Lugli G.A."/>
            <person name="Milani C."/>
            <person name="Mancabelli L."/>
        </authorList>
    </citation>
    <scope>NUCLEOTIDE SEQUENCE [LARGE SCALE GENOMIC DNA]</scope>
    <source>
        <strain evidence="4 5">1524B</strain>
    </source>
</reference>
<dbReference type="PANTHER" id="PTHR16222">
    <property type="entry name" value="ADP-RIBOSYLGLYCOHYDROLASE"/>
    <property type="match status" value="1"/>
</dbReference>
<keyword evidence="2 4" id="KW-0378">Hydrolase</keyword>
<dbReference type="SMART" id="SM00671">
    <property type="entry name" value="SEL1"/>
    <property type="match status" value="2"/>
</dbReference>
<dbReference type="InterPro" id="IPR011990">
    <property type="entry name" value="TPR-like_helical_dom_sf"/>
</dbReference>
<comment type="cofactor">
    <cofactor evidence="3">
        <name>Mg(2+)</name>
        <dbReference type="ChEBI" id="CHEBI:18420"/>
    </cofactor>
    <text evidence="3">Binds 2 magnesium ions per subunit.</text>
</comment>
<evidence type="ECO:0000256" key="3">
    <source>
        <dbReference type="PIRSR" id="PIRSR605502-1"/>
    </source>
</evidence>
<dbReference type="InterPro" id="IPR036705">
    <property type="entry name" value="Ribosyl_crysJ1_sf"/>
</dbReference>
<dbReference type="PANTHER" id="PTHR16222:SF24">
    <property type="entry name" value="ADP-RIBOSYLHYDROLASE ARH3"/>
    <property type="match status" value="1"/>
</dbReference>
<feature type="binding site" evidence="3">
    <location>
        <position position="236"/>
    </location>
    <ligand>
        <name>Mg(2+)</name>
        <dbReference type="ChEBI" id="CHEBI:18420"/>
        <label>1</label>
    </ligand>
</feature>
<evidence type="ECO:0000313" key="4">
    <source>
        <dbReference type="EMBL" id="PKU89151.1"/>
    </source>
</evidence>
<dbReference type="InterPro" id="IPR006597">
    <property type="entry name" value="Sel1-like"/>
</dbReference>
<dbReference type="Gene3D" id="1.25.40.10">
    <property type="entry name" value="Tetratricopeptide repeat domain"/>
    <property type="match status" value="1"/>
</dbReference>
<protein>
    <submittedName>
        <fullName evidence="4">ADP-ribosylglycohydrolase</fullName>
    </submittedName>
</protein>
<dbReference type="SUPFAM" id="SSF101478">
    <property type="entry name" value="ADP-ribosylglycohydrolase"/>
    <property type="match status" value="1"/>
</dbReference>
<dbReference type="GO" id="GO:0046872">
    <property type="term" value="F:metal ion binding"/>
    <property type="evidence" value="ECO:0007669"/>
    <property type="project" value="UniProtKB-KW"/>
</dbReference>
<proteinExistence type="inferred from homology"/>